<evidence type="ECO:0000256" key="1">
    <source>
        <dbReference type="SAM" id="MobiDB-lite"/>
    </source>
</evidence>
<dbReference type="GeneID" id="11464225"/>
<protein>
    <submittedName>
        <fullName evidence="3">Membrane protein A39</fullName>
    </submittedName>
</protein>
<proteinExistence type="predicted"/>
<feature type="transmembrane region" description="Helical" evidence="2">
    <location>
        <begin position="215"/>
        <end position="236"/>
    </location>
</feature>
<sequence>MSTLVTVSGSSRVGSPESPGTMMQECSQAEYKAVRDQSRGTASVPQRNIWVDWQPITNELNEEHRRHLCLVYILFLGNVWVAIVASLVSYVPILRELVRNNAILLIYCAILVCLMYLFIQFYEHRHPWNPLASVVYVTIGICVGVSTTCILSFYKDTFHATLSYGCTFIAVLFILIFVSRTTCNLSFALLVSLIAGAPMIMVVGLVWLFHSTPGVTLVLAIVCIGEMALMVTFELYQQWHFPLEFQLSPMTRALNLFMYVTVLCYVLFIAEYYMIIKSKTHTST</sequence>
<evidence type="ECO:0000313" key="4">
    <source>
        <dbReference type="Proteomes" id="UP000113968"/>
    </source>
</evidence>
<dbReference type="KEGG" id="vg:11464225"/>
<keyword evidence="2" id="KW-0472">Membrane</keyword>
<name>G8XUL7_9BETA</name>
<feature type="transmembrane region" description="Helical" evidence="2">
    <location>
        <begin position="185"/>
        <end position="209"/>
    </location>
</feature>
<feature type="transmembrane region" description="Helical" evidence="2">
    <location>
        <begin position="69"/>
        <end position="90"/>
    </location>
</feature>
<feature type="transmembrane region" description="Helical" evidence="2">
    <location>
        <begin position="160"/>
        <end position="178"/>
    </location>
</feature>
<dbReference type="EMBL" id="FJ483970">
    <property type="protein sequence ID" value="AEV80859.1"/>
    <property type="molecule type" value="Genomic_DNA"/>
</dbReference>
<evidence type="ECO:0000313" key="3">
    <source>
        <dbReference type="EMBL" id="AEV80859.1"/>
    </source>
</evidence>
<feature type="transmembrane region" description="Helical" evidence="2">
    <location>
        <begin position="134"/>
        <end position="154"/>
    </location>
</feature>
<gene>
    <name evidence="3" type="primary">A39</name>
</gene>
<evidence type="ECO:0000256" key="2">
    <source>
        <dbReference type="SAM" id="Phobius"/>
    </source>
</evidence>
<feature type="transmembrane region" description="Helical" evidence="2">
    <location>
        <begin position="256"/>
        <end position="276"/>
    </location>
</feature>
<dbReference type="Proteomes" id="UP000113968">
    <property type="component" value="Segment"/>
</dbReference>
<feature type="transmembrane region" description="Helical" evidence="2">
    <location>
        <begin position="102"/>
        <end position="122"/>
    </location>
</feature>
<keyword evidence="2" id="KW-0812">Transmembrane</keyword>
<keyword evidence="4" id="KW-1185">Reference proteome</keyword>
<feature type="compositionally biased region" description="Polar residues" evidence="1">
    <location>
        <begin position="1"/>
        <end position="13"/>
    </location>
</feature>
<dbReference type="OrthoDB" id="36564at10239"/>
<reference evidence="3" key="1">
    <citation type="submission" date="2011-12" db="EMBL/GenBank/DDBJ databases">
        <title>Comparative genomics of primate cytomegaloviruses.</title>
        <authorList>
            <person name="Davison A.J."/>
            <person name="Holton M."/>
            <person name="Dolan A."/>
            <person name="Dargan D.J."/>
            <person name="Gatherer D."/>
            <person name="Hayward G.S."/>
        </authorList>
    </citation>
    <scope>NUCLEOTIDE SEQUENCE [LARGE SCALE GENOMIC DNA]</scope>
    <source>
        <strain evidence="3">S34E</strain>
    </source>
</reference>
<organism evidence="3 4">
    <name type="scientific">Aotine betaherpesvirus 1</name>
    <dbReference type="NCBI Taxonomy" id="50290"/>
    <lineage>
        <taxon>Viruses</taxon>
        <taxon>Duplodnaviria</taxon>
        <taxon>Heunggongvirae</taxon>
        <taxon>Peploviricota</taxon>
        <taxon>Herviviricetes</taxon>
        <taxon>Herpesvirales</taxon>
        <taxon>Orthoherpesviridae</taxon>
        <taxon>Betaherpesvirinae</taxon>
        <taxon>Cytomegalovirus</taxon>
        <taxon>Cytomegalovirus aotinebeta1</taxon>
    </lineage>
</organism>
<feature type="region of interest" description="Disordered" evidence="1">
    <location>
        <begin position="1"/>
        <end position="22"/>
    </location>
</feature>
<keyword evidence="2" id="KW-1133">Transmembrane helix</keyword>
<dbReference type="RefSeq" id="YP_004940168.1">
    <property type="nucleotide sequence ID" value="NC_016447.1"/>
</dbReference>
<accession>G8XUL7</accession>